<evidence type="ECO:0000313" key="7">
    <source>
        <dbReference type="Proteomes" id="UP000826462"/>
    </source>
</evidence>
<dbReference type="InterPro" id="IPR008972">
    <property type="entry name" value="Cupredoxin"/>
</dbReference>
<dbReference type="RefSeq" id="WP_219798052.1">
    <property type="nucleotide sequence ID" value="NZ_CP080095.1"/>
</dbReference>
<gene>
    <name evidence="6" type="ORF">KZJ38_20950</name>
</gene>
<reference evidence="6 7" key="1">
    <citation type="submission" date="2021-07" db="EMBL/GenBank/DDBJ databases">
        <title>Paraburkholderia edwinii protects Aspergillus sp. from phenazines by acting as a toxin sponge.</title>
        <authorList>
            <person name="Dahlstrom K.M."/>
            <person name="Newman D.K."/>
        </authorList>
    </citation>
    <scope>NUCLEOTIDE SEQUENCE [LARGE SCALE GENOMIC DNA]</scope>
    <source>
        <strain evidence="6 7">Pe01</strain>
    </source>
</reference>
<evidence type="ECO:0000256" key="2">
    <source>
        <dbReference type="ARBA" id="ARBA00022723"/>
    </source>
</evidence>
<dbReference type="PANTHER" id="PTHR42838:SF2">
    <property type="entry name" value="NITROUS-OXIDE REDUCTASE"/>
    <property type="match status" value="1"/>
</dbReference>
<dbReference type="EMBL" id="CP080095">
    <property type="protein sequence ID" value="QYD68665.1"/>
    <property type="molecule type" value="Genomic_DNA"/>
</dbReference>
<dbReference type="Gene3D" id="2.60.40.420">
    <property type="entry name" value="Cupredoxins - blue copper proteins"/>
    <property type="match status" value="1"/>
</dbReference>
<feature type="domain" description="Cytochrome oxidase subunit II copper A binding" evidence="5">
    <location>
        <begin position="86"/>
        <end position="188"/>
    </location>
</feature>
<evidence type="ECO:0000313" key="6">
    <source>
        <dbReference type="EMBL" id="QYD68665.1"/>
    </source>
</evidence>
<dbReference type="Proteomes" id="UP000826462">
    <property type="component" value="Chromosome 1"/>
</dbReference>
<feature type="transmembrane region" description="Helical" evidence="4">
    <location>
        <begin position="30"/>
        <end position="54"/>
    </location>
</feature>
<keyword evidence="2" id="KW-0479">Metal-binding</keyword>
<evidence type="ECO:0000256" key="1">
    <source>
        <dbReference type="ARBA" id="ARBA00004418"/>
    </source>
</evidence>
<dbReference type="PROSITE" id="PS50857">
    <property type="entry name" value="COX2_CUA"/>
    <property type="match status" value="1"/>
</dbReference>
<keyword evidence="4" id="KW-0472">Membrane</keyword>
<dbReference type="InterPro" id="IPR002429">
    <property type="entry name" value="CcO_II-like_C"/>
</dbReference>
<accession>A0ABX8UNW4</accession>
<sequence length="197" mass="21663">MSSQPSDHQNGPPGGKHAAERIAALAERRWAWFAGAIIVLMLVVVVFTGLHWAIMPPSRVETIDPSRLQMSGEFVESNLGSAVEPDGSVIVRFIAQQYSFTPQCLLVPTDTPVTLRTTSADVVHGLLIADTNVNTMVVPGYVATLTTHFDKPGEHLMPCHEFCGFGHQTMWAHVKVIDKAAFFEQARQNRRLSCVAR</sequence>
<dbReference type="InterPro" id="IPR001505">
    <property type="entry name" value="Copper_CuA"/>
</dbReference>
<keyword evidence="3" id="KW-0186">Copper</keyword>
<organism evidence="6 7">
    <name type="scientific">Paraburkholderia edwinii</name>
    <dbReference type="NCBI Taxonomy" id="2861782"/>
    <lineage>
        <taxon>Bacteria</taxon>
        <taxon>Pseudomonadati</taxon>
        <taxon>Pseudomonadota</taxon>
        <taxon>Betaproteobacteria</taxon>
        <taxon>Burkholderiales</taxon>
        <taxon>Burkholderiaceae</taxon>
        <taxon>Paraburkholderia</taxon>
    </lineage>
</organism>
<keyword evidence="4" id="KW-1133">Transmembrane helix</keyword>
<keyword evidence="4" id="KW-0812">Transmembrane</keyword>
<dbReference type="SUPFAM" id="SSF49503">
    <property type="entry name" value="Cupredoxins"/>
    <property type="match status" value="1"/>
</dbReference>
<dbReference type="PROSITE" id="PS00078">
    <property type="entry name" value="COX2"/>
    <property type="match status" value="1"/>
</dbReference>
<name>A0ABX8UNW4_9BURK</name>
<evidence type="ECO:0000256" key="3">
    <source>
        <dbReference type="ARBA" id="ARBA00023008"/>
    </source>
</evidence>
<dbReference type="PANTHER" id="PTHR42838">
    <property type="entry name" value="CYTOCHROME C OXIDASE SUBUNIT II"/>
    <property type="match status" value="1"/>
</dbReference>
<protein>
    <submittedName>
        <fullName evidence="6">Cytochrome C oxidase subunit II</fullName>
    </submittedName>
</protein>
<dbReference type="InterPro" id="IPR051403">
    <property type="entry name" value="NosZ/Cyto_c_oxidase_sub2"/>
</dbReference>
<dbReference type="Pfam" id="PF00116">
    <property type="entry name" value="COX2"/>
    <property type="match status" value="1"/>
</dbReference>
<evidence type="ECO:0000256" key="4">
    <source>
        <dbReference type="SAM" id="Phobius"/>
    </source>
</evidence>
<comment type="subcellular location">
    <subcellularLocation>
        <location evidence="1">Periplasm</location>
    </subcellularLocation>
</comment>
<keyword evidence="7" id="KW-1185">Reference proteome</keyword>
<evidence type="ECO:0000259" key="5">
    <source>
        <dbReference type="PROSITE" id="PS50857"/>
    </source>
</evidence>
<proteinExistence type="predicted"/>